<feature type="transmembrane region" description="Helical" evidence="6">
    <location>
        <begin position="770"/>
        <end position="790"/>
    </location>
</feature>
<feature type="transmembrane region" description="Helical" evidence="6">
    <location>
        <begin position="339"/>
        <end position="364"/>
    </location>
</feature>
<evidence type="ECO:0000256" key="2">
    <source>
        <dbReference type="ARBA" id="ARBA00022475"/>
    </source>
</evidence>
<dbReference type="Pfam" id="PF12704">
    <property type="entry name" value="MacB_PCD"/>
    <property type="match status" value="2"/>
</dbReference>
<feature type="transmembrane region" description="Helical" evidence="6">
    <location>
        <begin position="686"/>
        <end position="709"/>
    </location>
</feature>
<evidence type="ECO:0000259" key="7">
    <source>
        <dbReference type="Pfam" id="PF02687"/>
    </source>
</evidence>
<feature type="domain" description="ABC3 transporter permease C-terminal" evidence="7">
    <location>
        <begin position="296"/>
        <end position="411"/>
    </location>
</feature>
<dbReference type="InterPro" id="IPR050250">
    <property type="entry name" value="Macrolide_Exporter_MacB"/>
</dbReference>
<accession>A0A4R6J084</accession>
<dbReference type="EMBL" id="SNWP01000010">
    <property type="protein sequence ID" value="TDO28207.1"/>
    <property type="molecule type" value="Genomic_DNA"/>
</dbReference>
<feature type="domain" description="MacB-like periplasmic core" evidence="8">
    <location>
        <begin position="522"/>
        <end position="640"/>
    </location>
</feature>
<name>A0A4R6J084_9BACT</name>
<dbReference type="InterPro" id="IPR003838">
    <property type="entry name" value="ABC3_permease_C"/>
</dbReference>
<dbReference type="RefSeq" id="WP_133472763.1">
    <property type="nucleotide sequence ID" value="NZ_SNWP01000010.1"/>
</dbReference>
<dbReference type="InterPro" id="IPR025857">
    <property type="entry name" value="MacB_PCD"/>
</dbReference>
<feature type="domain" description="MacB-like periplasmic core" evidence="8">
    <location>
        <begin position="20"/>
        <end position="250"/>
    </location>
</feature>
<evidence type="ECO:0000256" key="6">
    <source>
        <dbReference type="SAM" id="Phobius"/>
    </source>
</evidence>
<dbReference type="AlphaFoldDB" id="A0A4R6J084"/>
<evidence type="ECO:0000313" key="9">
    <source>
        <dbReference type="EMBL" id="TDO28207.1"/>
    </source>
</evidence>
<dbReference type="PANTHER" id="PTHR30572">
    <property type="entry name" value="MEMBRANE COMPONENT OF TRANSPORTER-RELATED"/>
    <property type="match status" value="1"/>
</dbReference>
<feature type="transmembrane region" description="Helical" evidence="6">
    <location>
        <begin position="430"/>
        <end position="453"/>
    </location>
</feature>
<protein>
    <submittedName>
        <fullName evidence="9">Putative ABC transport system permease protein</fullName>
    </submittedName>
</protein>
<gene>
    <name evidence="9" type="ORF">BC659_0269</name>
</gene>
<keyword evidence="3 6" id="KW-0812">Transmembrane</keyword>
<keyword evidence="10" id="KW-1185">Reference proteome</keyword>
<dbReference type="OrthoDB" id="5933722at2"/>
<evidence type="ECO:0000259" key="8">
    <source>
        <dbReference type="Pfam" id="PF12704"/>
    </source>
</evidence>
<keyword evidence="4 6" id="KW-1133">Transmembrane helix</keyword>
<reference evidence="9 10" key="1">
    <citation type="submission" date="2019-03" db="EMBL/GenBank/DDBJ databases">
        <title>Genomic Encyclopedia of Archaeal and Bacterial Type Strains, Phase II (KMG-II): from individual species to whole genera.</title>
        <authorList>
            <person name="Goeker M."/>
        </authorList>
    </citation>
    <scope>NUCLEOTIDE SEQUENCE [LARGE SCALE GENOMIC DNA]</scope>
    <source>
        <strain evidence="9 10">DSM 28323</strain>
    </source>
</reference>
<evidence type="ECO:0000256" key="5">
    <source>
        <dbReference type="ARBA" id="ARBA00023136"/>
    </source>
</evidence>
<dbReference type="GO" id="GO:0005886">
    <property type="term" value="C:plasma membrane"/>
    <property type="evidence" value="ECO:0007669"/>
    <property type="project" value="UniProtKB-SubCell"/>
</dbReference>
<feature type="transmembrane region" description="Helical" evidence="6">
    <location>
        <begin position="384"/>
        <end position="409"/>
    </location>
</feature>
<evidence type="ECO:0000313" key="10">
    <source>
        <dbReference type="Proteomes" id="UP000295741"/>
    </source>
</evidence>
<feature type="transmembrane region" description="Helical" evidence="6">
    <location>
        <begin position="290"/>
        <end position="318"/>
    </location>
</feature>
<feature type="transmembrane region" description="Helical" evidence="6">
    <location>
        <begin position="730"/>
        <end position="750"/>
    </location>
</feature>
<comment type="subcellular location">
    <subcellularLocation>
        <location evidence="1">Cell membrane</location>
        <topology evidence="1">Multi-pass membrane protein</topology>
    </subcellularLocation>
</comment>
<keyword evidence="2" id="KW-1003">Cell membrane</keyword>
<dbReference type="PANTHER" id="PTHR30572:SF18">
    <property type="entry name" value="ABC-TYPE MACROLIDE FAMILY EXPORT SYSTEM PERMEASE COMPONENT 2"/>
    <property type="match status" value="1"/>
</dbReference>
<feature type="transmembrane region" description="Helical" evidence="6">
    <location>
        <begin position="21"/>
        <end position="40"/>
    </location>
</feature>
<evidence type="ECO:0000256" key="3">
    <source>
        <dbReference type="ARBA" id="ARBA00022692"/>
    </source>
</evidence>
<proteinExistence type="predicted"/>
<comment type="caution">
    <text evidence="9">The sequence shown here is derived from an EMBL/GenBank/DDBJ whole genome shotgun (WGS) entry which is preliminary data.</text>
</comment>
<organism evidence="9 10">
    <name type="scientific">Sediminibacterium goheungense</name>
    <dbReference type="NCBI Taxonomy" id="1086393"/>
    <lineage>
        <taxon>Bacteria</taxon>
        <taxon>Pseudomonadati</taxon>
        <taxon>Bacteroidota</taxon>
        <taxon>Chitinophagia</taxon>
        <taxon>Chitinophagales</taxon>
        <taxon>Chitinophagaceae</taxon>
        <taxon>Sediminibacterium</taxon>
    </lineage>
</organism>
<keyword evidence="5 6" id="KW-0472">Membrane</keyword>
<evidence type="ECO:0000256" key="4">
    <source>
        <dbReference type="ARBA" id="ARBA00022989"/>
    </source>
</evidence>
<feature type="domain" description="ABC3 transporter permease C-terminal" evidence="7">
    <location>
        <begin position="689"/>
        <end position="802"/>
    </location>
</feature>
<dbReference type="Pfam" id="PF02687">
    <property type="entry name" value="FtsX"/>
    <property type="match status" value="2"/>
</dbReference>
<sequence length="809" mass="89606">MLKSYFIIAMRNLWRNRSFSILNIAGLTIGIAVFLLILEYTRFEKNSNRFHKNYNSLYRLAVSQPKENNTSYYIAPGYAPVLKNGISGIDACIRVAEGLGAGVIHQTGKEIAGNSFRGENVIYADNGFFDVFSFPLIDGNGSLQEPATMAITESLALKIFKRKDVVGESVTMNNQFGKTDYRITGVFKDIPATSDIRTDIVLSLNTLASAQNRDGNDWADPATLESGFTTIYLKLSNAASEENIATSITTLYRKTKAGEEQTNILLQPFKYLHLAPSLDYPLQTYGSLGFVWAIGAVAALILIIGWINYINLSTALALKRAKETGIRKVLGASKWQLSIHYLSETLVITFLCSLLALLIVQIIQPFFNNITGKELSLGIFLQDYSWTTALSIILLGALCAGGYVAFSLSRFKPIDILNGKKLGIAGGNNLRKVLVVFQFTVSVLLIIGTIVVIKQLSFMKSKGNGMNMSQLLVIKGPTVASENQAQRNSDFKNTLSTLPYIGKHAASNNVPGRGYNFTAEGITSQQPLKGDEKKGYAMFITDNQFFDTYGIQLLQGRSYTREEADAGWTNSKKLMLNETAARQLGFNTKENIVGKKVIWGSEYEVVGLVKDYHHLSLRQQIDPMIFLPSVSFVYFTVQINTSDIQSKLSDLKNIYQSRFPGNPFEYFFADESYNSQYTAEQNLGKVFIAAALIAIFIACLGLFGLTAFATQQRNKEIGIRKVLGAGSGQLVLMLSTDFMKLVMIAMAIAIPLSWWLMQRWLEDFAYRTDLAAWIFILAGFIAFTIAFVTVSTQALKAANANPVKSLRTE</sequence>
<dbReference type="Proteomes" id="UP000295741">
    <property type="component" value="Unassembled WGS sequence"/>
</dbReference>
<evidence type="ECO:0000256" key="1">
    <source>
        <dbReference type="ARBA" id="ARBA00004651"/>
    </source>
</evidence>
<dbReference type="GO" id="GO:0022857">
    <property type="term" value="F:transmembrane transporter activity"/>
    <property type="evidence" value="ECO:0007669"/>
    <property type="project" value="TreeGrafter"/>
</dbReference>